<comment type="caution">
    <text evidence="5">The sequence shown here is derived from an EMBL/GenBank/DDBJ whole genome shotgun (WGS) entry which is preliminary data.</text>
</comment>
<dbReference type="PANTHER" id="PTHR33154:SF18">
    <property type="entry name" value="ARSENICAL RESISTANCE OPERON REPRESSOR"/>
    <property type="match status" value="1"/>
</dbReference>
<accession>A0A0F9E6B3</accession>
<feature type="domain" description="HTH arsR-type" evidence="4">
    <location>
        <begin position="1"/>
        <end position="91"/>
    </location>
</feature>
<dbReference type="PRINTS" id="PR00778">
    <property type="entry name" value="HTHARSR"/>
</dbReference>
<gene>
    <name evidence="5" type="ORF">LCGC14_2113700</name>
</gene>
<proteinExistence type="predicted"/>
<dbReference type="InterPro" id="IPR036390">
    <property type="entry name" value="WH_DNA-bd_sf"/>
</dbReference>
<dbReference type="InterPro" id="IPR001845">
    <property type="entry name" value="HTH_ArsR_DNA-bd_dom"/>
</dbReference>
<organism evidence="5">
    <name type="scientific">marine sediment metagenome</name>
    <dbReference type="NCBI Taxonomy" id="412755"/>
    <lineage>
        <taxon>unclassified sequences</taxon>
        <taxon>metagenomes</taxon>
        <taxon>ecological metagenomes</taxon>
    </lineage>
</organism>
<dbReference type="SMART" id="SM00418">
    <property type="entry name" value="HTH_ARSR"/>
    <property type="match status" value="1"/>
</dbReference>
<dbReference type="NCBIfam" id="NF007528">
    <property type="entry name" value="PRK10141.1"/>
    <property type="match status" value="1"/>
</dbReference>
<evidence type="ECO:0000256" key="3">
    <source>
        <dbReference type="ARBA" id="ARBA00023163"/>
    </source>
</evidence>
<dbReference type="PROSITE" id="PS50987">
    <property type="entry name" value="HTH_ARSR_2"/>
    <property type="match status" value="1"/>
</dbReference>
<dbReference type="InterPro" id="IPR011991">
    <property type="entry name" value="ArsR-like_HTH"/>
</dbReference>
<sequence length="131" mass="15631">MISPTELFNLLSDQTRLRCMLLLSKEKEICVCEFSQILKSIQPKISRHLAYLRKSGLVLDERKEQWVYYRLSHDLTKWTKQIILNISNELNEEEPYKSDFRRINILRKQDLCTNTKPVKCLKKSITCKKLK</sequence>
<dbReference type="GO" id="GO:0003700">
    <property type="term" value="F:DNA-binding transcription factor activity"/>
    <property type="evidence" value="ECO:0007669"/>
    <property type="project" value="InterPro"/>
</dbReference>
<dbReference type="EMBL" id="LAZR01026174">
    <property type="protein sequence ID" value="KKL69563.1"/>
    <property type="molecule type" value="Genomic_DNA"/>
</dbReference>
<protein>
    <recommendedName>
        <fullName evidence="4">HTH arsR-type domain-containing protein</fullName>
    </recommendedName>
</protein>
<keyword evidence="2" id="KW-0238">DNA-binding</keyword>
<keyword evidence="3" id="KW-0804">Transcription</keyword>
<evidence type="ECO:0000259" key="4">
    <source>
        <dbReference type="PROSITE" id="PS50987"/>
    </source>
</evidence>
<dbReference type="InterPro" id="IPR036388">
    <property type="entry name" value="WH-like_DNA-bd_sf"/>
</dbReference>
<keyword evidence="1" id="KW-0805">Transcription regulation</keyword>
<evidence type="ECO:0000256" key="2">
    <source>
        <dbReference type="ARBA" id="ARBA00023125"/>
    </source>
</evidence>
<evidence type="ECO:0000256" key="1">
    <source>
        <dbReference type="ARBA" id="ARBA00023015"/>
    </source>
</evidence>
<dbReference type="Gene3D" id="1.10.10.10">
    <property type="entry name" value="Winged helix-like DNA-binding domain superfamily/Winged helix DNA-binding domain"/>
    <property type="match status" value="1"/>
</dbReference>
<evidence type="ECO:0000313" key="5">
    <source>
        <dbReference type="EMBL" id="KKL69563.1"/>
    </source>
</evidence>
<dbReference type="SUPFAM" id="SSF46785">
    <property type="entry name" value="Winged helix' DNA-binding domain"/>
    <property type="match status" value="1"/>
</dbReference>
<reference evidence="5" key="1">
    <citation type="journal article" date="2015" name="Nature">
        <title>Complex archaea that bridge the gap between prokaryotes and eukaryotes.</title>
        <authorList>
            <person name="Spang A."/>
            <person name="Saw J.H."/>
            <person name="Jorgensen S.L."/>
            <person name="Zaremba-Niedzwiedzka K."/>
            <person name="Martijn J."/>
            <person name="Lind A.E."/>
            <person name="van Eijk R."/>
            <person name="Schleper C."/>
            <person name="Guy L."/>
            <person name="Ettema T.J."/>
        </authorList>
    </citation>
    <scope>NUCLEOTIDE SEQUENCE</scope>
</reference>
<dbReference type="NCBIfam" id="NF033788">
    <property type="entry name" value="HTH_metalloreg"/>
    <property type="match status" value="1"/>
</dbReference>
<dbReference type="AlphaFoldDB" id="A0A0F9E6B3"/>
<dbReference type="GO" id="GO:0003677">
    <property type="term" value="F:DNA binding"/>
    <property type="evidence" value="ECO:0007669"/>
    <property type="project" value="UniProtKB-KW"/>
</dbReference>
<name>A0A0F9E6B3_9ZZZZ</name>
<dbReference type="Pfam" id="PF01022">
    <property type="entry name" value="HTH_5"/>
    <property type="match status" value="1"/>
</dbReference>
<dbReference type="InterPro" id="IPR051081">
    <property type="entry name" value="HTH_MetalResp_TranReg"/>
</dbReference>
<dbReference type="PANTHER" id="PTHR33154">
    <property type="entry name" value="TRANSCRIPTIONAL REGULATOR, ARSR FAMILY"/>
    <property type="match status" value="1"/>
</dbReference>
<dbReference type="CDD" id="cd00090">
    <property type="entry name" value="HTH_ARSR"/>
    <property type="match status" value="1"/>
</dbReference>
<dbReference type="FunFam" id="1.10.10.10:FF:000279">
    <property type="entry name" value="Transcriptional regulator, ArsR family"/>
    <property type="match status" value="1"/>
</dbReference>